<accession>A0A172ZIN9</accession>
<evidence type="ECO:0000259" key="3">
    <source>
        <dbReference type="Pfam" id="PF07940"/>
    </source>
</evidence>
<evidence type="ECO:0000313" key="4">
    <source>
        <dbReference type="EMBL" id="ANF97516.1"/>
    </source>
</evidence>
<dbReference type="PANTHER" id="PTHR38045">
    <property type="entry name" value="CHROMOSOME 1, WHOLE GENOME SHOTGUN SEQUENCE"/>
    <property type="match status" value="1"/>
</dbReference>
<dbReference type="SUPFAM" id="SSF48230">
    <property type="entry name" value="Chondroitin AC/alginate lyase"/>
    <property type="match status" value="1"/>
</dbReference>
<feature type="compositionally biased region" description="Basic and acidic residues" evidence="2">
    <location>
        <begin position="443"/>
        <end position="452"/>
    </location>
</feature>
<dbReference type="Pfam" id="PF07940">
    <property type="entry name" value="Hepar_II_III_C"/>
    <property type="match status" value="1"/>
</dbReference>
<keyword evidence="5" id="KW-1185">Reference proteome</keyword>
<feature type="region of interest" description="Disordered" evidence="2">
    <location>
        <begin position="429"/>
        <end position="453"/>
    </location>
</feature>
<dbReference type="InterPro" id="IPR012480">
    <property type="entry name" value="Hepar_II_III_C"/>
</dbReference>
<evidence type="ECO:0000256" key="1">
    <source>
        <dbReference type="ARBA" id="ARBA00004196"/>
    </source>
</evidence>
<dbReference type="GO" id="GO:0016829">
    <property type="term" value="F:lyase activity"/>
    <property type="evidence" value="ECO:0007669"/>
    <property type="project" value="InterPro"/>
</dbReference>
<feature type="domain" description="Heparinase II/III-like C-terminal" evidence="3">
    <location>
        <begin position="523"/>
        <end position="648"/>
    </location>
</feature>
<organism evidence="4 5">
    <name type="scientific">Paenibacillus bovis</name>
    <dbReference type="NCBI Taxonomy" id="1616788"/>
    <lineage>
        <taxon>Bacteria</taxon>
        <taxon>Bacillati</taxon>
        <taxon>Bacillota</taxon>
        <taxon>Bacilli</taxon>
        <taxon>Bacillales</taxon>
        <taxon>Paenibacillaceae</taxon>
        <taxon>Paenibacillus</taxon>
    </lineage>
</organism>
<dbReference type="Proteomes" id="UP000078148">
    <property type="component" value="Chromosome"/>
</dbReference>
<reference evidence="4 5" key="2">
    <citation type="journal article" date="2016" name="Int. J. Syst. Evol. Microbiol.">
        <title>Paenibacillus bovis sp. nov., isolated from raw yak (Bos grunniens) milk.</title>
        <authorList>
            <person name="Gao C."/>
            <person name="Han J."/>
            <person name="Liu Z."/>
            <person name="Xu X."/>
            <person name="Hang F."/>
            <person name="Wu Z."/>
        </authorList>
    </citation>
    <scope>NUCLEOTIDE SEQUENCE [LARGE SCALE GENOMIC DNA]</scope>
    <source>
        <strain evidence="4 5">BD3526</strain>
    </source>
</reference>
<sequence length="794" mass="90093">MDYNSKGTMQKQQWWHIKNVRKRLHYTAGKPEYEKWWQDIREYAGLAVSEPFPVLTFEAFREFGDTGGRERYERIYFDRRGRIGALAMMVLLASYGEQNEQAIHLLEPGEDSLSNNHTRQPKEAFDSFANKQSIEETLSAAVYIHTLEEALWDLCGEYTWCLNAHLPADSLYPVWEEIDLFAAETAGMLAELIVLLDGIVDDRIIRRMRDEVQRRVLLPAGDLSRTFGWETAEHNWSAVCGAGCGIAALLLLEDTVQQTIIIERMTKAAAQFLNGYGEDGGCAEGLGYWVYGFGYYTYFMDMLSAADFSNKLEIDHHKLDRHKSDYRKIKAIAAFPEYMHLSNGRFVNFSDSGEEEILPPGLLSRLTEITGRFYSLPFVMPALREDPCRRWAHLLRNILWAEPHCFGISGAAVADRSAESATVAYKVQSATQTETADQQPTGEKTEPEPEQKHTHRALFNHYWPDLCWVVSRAELNVQIAYNLASCEAVNAEDEVAVTNTTAYVPRSTSDKNVEYGVQSSLPNTKFIAALSAKGGHNDEPHNHNDLGSFIIHAGGENIFCDPGAGLYTQSYFAPGREQILNISSAGHSIPQINGYEQYSGRAAAAIVEVLQMDEAEMKLGLDLTAAYPAEAGLKKMRRNFHWKINEDRQEINLQLQDDFQFVQPFSAPSGHKILGGGELEYNDRNYQNRSEQISMADQTIHRTAINQVIERFMSHTAPVVYTEELIWTGSRAEIRMQIPREQYNVEVETIAHHDHEGHPVLLYRTSLKVRKEWMLNLPMQELHCGLAFSIRPLV</sequence>
<dbReference type="InterPro" id="IPR008929">
    <property type="entry name" value="Chondroitin_lyas"/>
</dbReference>
<dbReference type="AlphaFoldDB" id="A0A172ZIN9"/>
<reference evidence="5" key="1">
    <citation type="submission" date="2015-10" db="EMBL/GenBank/DDBJ databases">
        <title>Genome of Paenibacillus bovis sp. nov.</title>
        <authorList>
            <person name="Wu Z."/>
            <person name="Gao C."/>
            <person name="Liu Z."/>
            <person name="Zheng H."/>
        </authorList>
    </citation>
    <scope>NUCLEOTIDE SEQUENCE [LARGE SCALE GENOMIC DNA]</scope>
    <source>
        <strain evidence="5">BD3526</strain>
    </source>
</reference>
<evidence type="ECO:0000313" key="5">
    <source>
        <dbReference type="Proteomes" id="UP000078148"/>
    </source>
</evidence>
<proteinExistence type="predicted"/>
<dbReference type="GO" id="GO:0030313">
    <property type="term" value="C:cell envelope"/>
    <property type="evidence" value="ECO:0007669"/>
    <property type="project" value="UniProtKB-SubCell"/>
</dbReference>
<gene>
    <name evidence="4" type="ORF">AR543_16875</name>
</gene>
<dbReference type="EMBL" id="CP013023">
    <property type="protein sequence ID" value="ANF97516.1"/>
    <property type="molecule type" value="Genomic_DNA"/>
</dbReference>
<dbReference type="KEGG" id="pbv:AR543_16875"/>
<dbReference type="Gene3D" id="1.50.10.100">
    <property type="entry name" value="Chondroitin AC/alginate lyase"/>
    <property type="match status" value="1"/>
</dbReference>
<protein>
    <recommendedName>
        <fullName evidence="3">Heparinase II/III-like C-terminal domain-containing protein</fullName>
    </recommendedName>
</protein>
<dbReference type="PANTHER" id="PTHR38045:SF1">
    <property type="entry name" value="HEPARINASE II_III-LIKE PROTEIN"/>
    <property type="match status" value="1"/>
</dbReference>
<name>A0A172ZIN9_9BACL</name>
<dbReference type="Gene3D" id="2.70.98.70">
    <property type="match status" value="1"/>
</dbReference>
<evidence type="ECO:0000256" key="2">
    <source>
        <dbReference type="SAM" id="MobiDB-lite"/>
    </source>
</evidence>
<dbReference type="STRING" id="1616788.AR543_16875"/>
<comment type="subcellular location">
    <subcellularLocation>
        <location evidence="1">Cell envelope</location>
    </subcellularLocation>
</comment>
<feature type="compositionally biased region" description="Polar residues" evidence="2">
    <location>
        <begin position="429"/>
        <end position="442"/>
    </location>
</feature>